<name>A0A9P9AAR0_9PEZI</name>
<keyword evidence="3" id="KW-0442">Lipid degradation</keyword>
<dbReference type="Pfam" id="PF03403">
    <property type="entry name" value="PAF-AH_p_II"/>
    <property type="match status" value="1"/>
</dbReference>
<evidence type="ECO:0000256" key="1">
    <source>
        <dbReference type="ARBA" id="ARBA00013201"/>
    </source>
</evidence>
<accession>A0A9P9AAR0</accession>
<comment type="caution">
    <text evidence="6">The sequence shown here is derived from an EMBL/GenBank/DDBJ whole genome shotgun (WGS) entry which is preliminary data.</text>
</comment>
<dbReference type="InterPro" id="IPR029058">
    <property type="entry name" value="AB_hydrolase_fold"/>
</dbReference>
<keyword evidence="2" id="KW-0378">Hydrolase</keyword>
<dbReference type="Gene3D" id="3.40.50.1820">
    <property type="entry name" value="alpha/beta hydrolase"/>
    <property type="match status" value="1"/>
</dbReference>
<dbReference type="Proteomes" id="UP000770015">
    <property type="component" value="Unassembled WGS sequence"/>
</dbReference>
<gene>
    <name evidence="6" type="ORF">F5X68DRAFT_6690</name>
</gene>
<dbReference type="SUPFAM" id="SSF53474">
    <property type="entry name" value="alpha/beta-Hydrolases"/>
    <property type="match status" value="1"/>
</dbReference>
<evidence type="ECO:0000313" key="6">
    <source>
        <dbReference type="EMBL" id="KAH6687808.1"/>
    </source>
</evidence>
<evidence type="ECO:0000256" key="4">
    <source>
        <dbReference type="ARBA" id="ARBA00023098"/>
    </source>
</evidence>
<dbReference type="PANTHER" id="PTHR10272:SF0">
    <property type="entry name" value="PLATELET-ACTIVATING FACTOR ACETYLHYDROLASE"/>
    <property type="match status" value="1"/>
</dbReference>
<evidence type="ECO:0000256" key="2">
    <source>
        <dbReference type="ARBA" id="ARBA00022801"/>
    </source>
</evidence>
<dbReference type="PANTHER" id="PTHR10272">
    <property type="entry name" value="PLATELET-ACTIVATING FACTOR ACETYLHYDROLASE"/>
    <property type="match status" value="1"/>
</dbReference>
<dbReference type="GO" id="GO:0003847">
    <property type="term" value="F:1-alkyl-2-acetylglycerophosphocholine esterase activity"/>
    <property type="evidence" value="ECO:0007669"/>
    <property type="project" value="UniProtKB-EC"/>
</dbReference>
<keyword evidence="4" id="KW-0443">Lipid metabolism</keyword>
<dbReference type="GO" id="GO:0016042">
    <property type="term" value="P:lipid catabolic process"/>
    <property type="evidence" value="ECO:0007669"/>
    <property type="project" value="UniProtKB-KW"/>
</dbReference>
<sequence>MDESTKREKDRRGPREQERSRRSAVRPPKTLRERIFHVLPYYTGPHAVGYCEIECPVRQPRIVSELRRNSAPLLRLDTVLFGLYYPCEPAGHDKTTRKAKAPSRASWLPRPRVATCKGYAKFMSIPHAPVTAYIAATSMFTKLPAFRNARLARKVPEETARKTSAADISQPQDDRDETPERPKFPVIIFSHGLGGSRTVYSSICGELASYGFIVVAVEHRDGSGARTYVNLPEEKNLSDSDSDTHLNVCDVSGKPPKKKQSREQAHQHYSVDYLFPKDNAQDTAPHNAKGVDTELRTAQISMRMAEIEEAYHILGEINSGRGEAVAAANMRKKGYVGSSSKGLLGIDWDEWSGRMLLDNVTLMGHSFGGATAIQCLRTRSMTWVGQGIALDAWGPATPEFSEDVGRIAKPLLAVGSEAFMHWQDNFDRLVSLCEEAREEKPDALAWMMTIRGSTHLSQTDFAVVYSGWMDILAKNMVDPLRALYLTAASSLEFLKLTLPATHRARELWLDEGILKSIPPLAPNPGEAEGLQDHRPDDKWIAVRLRVDNELSLRAKNWLRRRKRALTPHRDGASDGFGNGLASWERGDEILMHFSPGQEVVRDLAGLRPSGTAQEV</sequence>
<evidence type="ECO:0000313" key="7">
    <source>
        <dbReference type="Proteomes" id="UP000770015"/>
    </source>
</evidence>
<dbReference type="EMBL" id="JAGSXJ010000010">
    <property type="protein sequence ID" value="KAH6687808.1"/>
    <property type="molecule type" value="Genomic_DNA"/>
</dbReference>
<feature type="region of interest" description="Disordered" evidence="5">
    <location>
        <begin position="1"/>
        <end position="27"/>
    </location>
</feature>
<feature type="region of interest" description="Disordered" evidence="5">
    <location>
        <begin position="236"/>
        <end position="266"/>
    </location>
</feature>
<feature type="compositionally biased region" description="Basic and acidic residues" evidence="5">
    <location>
        <begin position="1"/>
        <end position="21"/>
    </location>
</feature>
<feature type="region of interest" description="Disordered" evidence="5">
    <location>
        <begin position="154"/>
        <end position="181"/>
    </location>
</feature>
<dbReference type="AlphaFoldDB" id="A0A9P9AAR0"/>
<evidence type="ECO:0000256" key="3">
    <source>
        <dbReference type="ARBA" id="ARBA00022963"/>
    </source>
</evidence>
<organism evidence="6 7">
    <name type="scientific">Plectosphaerella plurivora</name>
    <dbReference type="NCBI Taxonomy" id="936078"/>
    <lineage>
        <taxon>Eukaryota</taxon>
        <taxon>Fungi</taxon>
        <taxon>Dikarya</taxon>
        <taxon>Ascomycota</taxon>
        <taxon>Pezizomycotina</taxon>
        <taxon>Sordariomycetes</taxon>
        <taxon>Hypocreomycetidae</taxon>
        <taxon>Glomerellales</taxon>
        <taxon>Plectosphaerellaceae</taxon>
        <taxon>Plectosphaerella</taxon>
    </lineage>
</organism>
<keyword evidence="7" id="KW-1185">Reference proteome</keyword>
<proteinExistence type="predicted"/>
<reference evidence="6" key="1">
    <citation type="journal article" date="2021" name="Nat. Commun.">
        <title>Genetic determinants of endophytism in the Arabidopsis root mycobiome.</title>
        <authorList>
            <person name="Mesny F."/>
            <person name="Miyauchi S."/>
            <person name="Thiergart T."/>
            <person name="Pickel B."/>
            <person name="Atanasova L."/>
            <person name="Karlsson M."/>
            <person name="Huettel B."/>
            <person name="Barry K.W."/>
            <person name="Haridas S."/>
            <person name="Chen C."/>
            <person name="Bauer D."/>
            <person name="Andreopoulos W."/>
            <person name="Pangilinan J."/>
            <person name="LaButti K."/>
            <person name="Riley R."/>
            <person name="Lipzen A."/>
            <person name="Clum A."/>
            <person name="Drula E."/>
            <person name="Henrissat B."/>
            <person name="Kohler A."/>
            <person name="Grigoriev I.V."/>
            <person name="Martin F.M."/>
            <person name="Hacquard S."/>
        </authorList>
    </citation>
    <scope>NUCLEOTIDE SEQUENCE</scope>
    <source>
        <strain evidence="6">MPI-SDFR-AT-0117</strain>
    </source>
</reference>
<protein>
    <recommendedName>
        <fullName evidence="1">1-alkyl-2-acetylglycerophosphocholine esterase</fullName>
        <ecNumber evidence="1">3.1.1.47</ecNumber>
    </recommendedName>
</protein>
<dbReference type="OrthoDB" id="2363873at2759"/>
<dbReference type="EC" id="3.1.1.47" evidence="1"/>
<evidence type="ECO:0000256" key="5">
    <source>
        <dbReference type="SAM" id="MobiDB-lite"/>
    </source>
</evidence>